<keyword evidence="5 11" id="KW-0347">Helicase</keyword>
<dbReference type="Gene3D" id="3.40.50.10930">
    <property type="match status" value="1"/>
</dbReference>
<evidence type="ECO:0000256" key="5">
    <source>
        <dbReference type="ARBA" id="ARBA00022806"/>
    </source>
</evidence>
<evidence type="ECO:0000256" key="1">
    <source>
        <dbReference type="ARBA" id="ARBA00022722"/>
    </source>
</evidence>
<dbReference type="Pfam" id="PF17946">
    <property type="entry name" value="RecC_C"/>
    <property type="match status" value="1"/>
</dbReference>
<dbReference type="GO" id="GO:0004386">
    <property type="term" value="F:helicase activity"/>
    <property type="evidence" value="ECO:0007669"/>
    <property type="project" value="UniProtKB-KW"/>
</dbReference>
<keyword evidence="2" id="KW-0547">Nucleotide-binding</keyword>
<evidence type="ECO:0000256" key="4">
    <source>
        <dbReference type="ARBA" id="ARBA00022801"/>
    </source>
</evidence>
<keyword evidence="4" id="KW-0378">Hydrolase</keyword>
<dbReference type="InterPro" id="IPR006697">
    <property type="entry name" value="RecC"/>
</dbReference>
<dbReference type="InterPro" id="IPR041500">
    <property type="entry name" value="RecC_C"/>
</dbReference>
<dbReference type="Gene3D" id="1.10.10.160">
    <property type="match status" value="1"/>
</dbReference>
<dbReference type="PANTHER" id="PTHR30591:SF1">
    <property type="entry name" value="RECBCD ENZYME SUBUNIT RECC"/>
    <property type="match status" value="1"/>
</dbReference>
<reference evidence="12" key="1">
    <citation type="submission" date="2016-10" db="EMBL/GenBank/DDBJ databases">
        <authorList>
            <person name="Varghese N."/>
            <person name="Submissions S."/>
        </authorList>
    </citation>
    <scope>NUCLEOTIDE SEQUENCE [LARGE SCALE GENOMIC DNA]</scope>
    <source>
        <strain evidence="12">DSM 3384</strain>
    </source>
</reference>
<dbReference type="Pfam" id="PF04257">
    <property type="entry name" value="Exonuc_V_gamma"/>
    <property type="match status" value="1"/>
</dbReference>
<dbReference type="GO" id="GO:0003677">
    <property type="term" value="F:DNA binding"/>
    <property type="evidence" value="ECO:0007669"/>
    <property type="project" value="UniProtKB-KW"/>
</dbReference>
<dbReference type="RefSeq" id="WP_092236502.1">
    <property type="nucleotide sequence ID" value="NZ_FNLL01000010.1"/>
</dbReference>
<keyword evidence="9" id="KW-0234">DNA repair</keyword>
<evidence type="ECO:0000256" key="7">
    <source>
        <dbReference type="ARBA" id="ARBA00022840"/>
    </source>
</evidence>
<sequence length="1168" mass="133475">MENHKINSVQEIVPGLSIIHSNHLEDLRKVAAGWIKAHPLKVLETEQFIVQSNGMAQWLKLALADDDGCGISAGLEVHLPGRYVWTAYRSVLGNDSIPVDSPYDRDRLVWRFFRLLPLLSEEEAFLPLNRFLEHDEDQRKQYQLACHLADLYDQYQVYRADWLEDWSKGKDRLKTGRGEPVELPLEHKWQAQLWRRLKNDIPTQFQEIGRADLHQRFLRQIAQMDHRPDTLPPRVMVFGISSLPQQVLETLHAVSRLCQVLLFVHNPCRHFWADIIEDRDLLRIEHARHRSKDSMPDPLDPELLHQHANPLLAAWGKQGRDYIGLLYGYDEPDTYQQQFAQIDLFDDFIAPGTNGSLLQQVQQAILDLVPLPGEKEDKQQVTEDDLSISFQLAHSRQREVEILQDQLLHCFETIEGLNPRDVIVMTPDIEAYAPHIEAVFGNLAFHDSRFIPFTIADKPGRESVPLLKALEKLLHLPDSRMAVSDLMDLLEVPAFRNRFGVKEADLPKLHQWIKGAGISWGLNPDQRTGFGLPPGLEQNTWEFGLKRMLLGYAVGKAQEWNGIEPYDEVGGLEAALIGPLAAVIEQMESLWKILSRPGSPEQWCLRIRSLAKNCFLPEESRDRLIFNRLDEVLDNWLDACSQAELDRELTLAVVRDFFLGMIIQSSISQRFLAGMVNFGTLMPMRAIPFKVVCLLGMNDKEFPRSHPPLDFDLMAQKGLYRPGDRSRREDDRYLFLEALLSAREKFYISYVGRDVRDNSPRMPSVMVGQLRDYISAGWSLENCGDDDNEKNTLIDQLTCIHPLQPFGSAYFLKTQPRLFTYAHEWRSSLEVKESGIIEDSLEKTLFDEILNLGSLIRFVKNPVKYFFNQRLSIYFDQIRVVSQDQEPFVLDALAPFGLGNQLLEAGLSADPAQMQNAVLKEAERLTRTGELPMAGFGLLAAQQLSEPVMLMLKHHQALLSKWPLKCDPMEISIPLDPERSLVTALDDWLDRLYQTDSPDALPRFGRWEFYPKSILDKKGNVLRIYCLIPLWIRHVSGCAQGINLASFLVAPDGIASLDPLEPAKAMEILMTLIEQFWTGLTRPLAVTARTGIAYVDALMTKDAQTAKSKALKTYEGDGFQSKGELGYDPYLQRAFPDFDALWQARDNSFERLCQTLYKPLVNAVRKEA</sequence>
<gene>
    <name evidence="11" type="ORF">SAMN04487931_110136</name>
</gene>
<dbReference type="GO" id="GO:0008854">
    <property type="term" value="F:exodeoxyribonuclease V activity"/>
    <property type="evidence" value="ECO:0007669"/>
    <property type="project" value="InterPro"/>
</dbReference>
<evidence type="ECO:0000256" key="6">
    <source>
        <dbReference type="ARBA" id="ARBA00022839"/>
    </source>
</evidence>
<evidence type="ECO:0000256" key="2">
    <source>
        <dbReference type="ARBA" id="ARBA00022741"/>
    </source>
</evidence>
<dbReference type="AlphaFoldDB" id="A0A1H2J381"/>
<evidence type="ECO:0000313" key="11">
    <source>
        <dbReference type="EMBL" id="SDU50859.1"/>
    </source>
</evidence>
<evidence type="ECO:0000256" key="3">
    <source>
        <dbReference type="ARBA" id="ARBA00022763"/>
    </source>
</evidence>
<dbReference type="Gene3D" id="3.40.50.300">
    <property type="entry name" value="P-loop containing nucleotide triphosphate hydrolases"/>
    <property type="match status" value="2"/>
</dbReference>
<dbReference type="SUPFAM" id="SSF52980">
    <property type="entry name" value="Restriction endonuclease-like"/>
    <property type="match status" value="1"/>
</dbReference>
<keyword evidence="8" id="KW-0238">DNA-binding</keyword>
<dbReference type="GO" id="GO:0006310">
    <property type="term" value="P:DNA recombination"/>
    <property type="evidence" value="ECO:0007669"/>
    <property type="project" value="TreeGrafter"/>
</dbReference>
<protein>
    <submittedName>
        <fullName evidence="11">DNA helicase/exodeoxyribonuclease V, gamma subunit</fullName>
    </submittedName>
</protein>
<dbReference type="GO" id="GO:0006281">
    <property type="term" value="P:DNA repair"/>
    <property type="evidence" value="ECO:0007669"/>
    <property type="project" value="UniProtKB-KW"/>
</dbReference>
<keyword evidence="6" id="KW-0269">Exonuclease</keyword>
<dbReference type="EMBL" id="FNLL01000010">
    <property type="protein sequence ID" value="SDU50859.1"/>
    <property type="molecule type" value="Genomic_DNA"/>
</dbReference>
<dbReference type="Proteomes" id="UP000199608">
    <property type="component" value="Unassembled WGS sequence"/>
</dbReference>
<keyword evidence="7" id="KW-0067">ATP-binding</keyword>
<dbReference type="InterPro" id="IPR013986">
    <property type="entry name" value="DExx_box_DNA_helicase_dom_sf"/>
</dbReference>
<keyword evidence="12" id="KW-1185">Reference proteome</keyword>
<dbReference type="InterPro" id="IPR011335">
    <property type="entry name" value="Restrct_endonuc-II-like"/>
</dbReference>
<dbReference type="NCBIfam" id="TIGR01450">
    <property type="entry name" value="recC"/>
    <property type="match status" value="1"/>
</dbReference>
<dbReference type="GO" id="GO:0005524">
    <property type="term" value="F:ATP binding"/>
    <property type="evidence" value="ECO:0007669"/>
    <property type="project" value="UniProtKB-KW"/>
</dbReference>
<evidence type="ECO:0000313" key="12">
    <source>
        <dbReference type="Proteomes" id="UP000199608"/>
    </source>
</evidence>
<dbReference type="InterPro" id="IPR027417">
    <property type="entry name" value="P-loop_NTPase"/>
</dbReference>
<proteinExistence type="inferred from homology"/>
<dbReference type="GO" id="GO:0009338">
    <property type="term" value="C:exodeoxyribonuclease V complex"/>
    <property type="evidence" value="ECO:0007669"/>
    <property type="project" value="InterPro"/>
</dbReference>
<evidence type="ECO:0000259" key="10">
    <source>
        <dbReference type="Pfam" id="PF17946"/>
    </source>
</evidence>
<keyword evidence="3" id="KW-0227">DNA damage</keyword>
<dbReference type="HAMAP" id="MF_01486">
    <property type="entry name" value="RecC"/>
    <property type="match status" value="1"/>
</dbReference>
<evidence type="ECO:0000256" key="8">
    <source>
        <dbReference type="ARBA" id="ARBA00023125"/>
    </source>
</evidence>
<accession>A0A1H2J381</accession>
<evidence type="ECO:0000256" key="9">
    <source>
        <dbReference type="ARBA" id="ARBA00023204"/>
    </source>
</evidence>
<dbReference type="SUPFAM" id="SSF52540">
    <property type="entry name" value="P-loop containing nucleoside triphosphate hydrolases"/>
    <property type="match status" value="2"/>
</dbReference>
<keyword evidence="1" id="KW-0540">Nuclease</keyword>
<dbReference type="Gene3D" id="1.10.10.990">
    <property type="match status" value="1"/>
</dbReference>
<dbReference type="PANTHER" id="PTHR30591">
    <property type="entry name" value="RECBCD ENZYME SUBUNIT RECC"/>
    <property type="match status" value="1"/>
</dbReference>
<feature type="domain" description="RecC C-terminal" evidence="10">
    <location>
        <begin position="850"/>
        <end position="1097"/>
    </location>
</feature>
<dbReference type="PIRSF" id="PIRSF000980">
    <property type="entry name" value="RecC"/>
    <property type="match status" value="1"/>
</dbReference>
<name>A0A1H2J381_9BACT</name>
<organism evidence="11 12">
    <name type="scientific">Desulfobacula phenolica</name>
    <dbReference type="NCBI Taxonomy" id="90732"/>
    <lineage>
        <taxon>Bacteria</taxon>
        <taxon>Pseudomonadati</taxon>
        <taxon>Thermodesulfobacteriota</taxon>
        <taxon>Desulfobacteria</taxon>
        <taxon>Desulfobacterales</taxon>
        <taxon>Desulfobacteraceae</taxon>
        <taxon>Desulfobacula</taxon>
    </lineage>
</organism>